<gene>
    <name evidence="1" type="ORF">BV22DRAFT_360974</name>
</gene>
<reference evidence="1" key="1">
    <citation type="journal article" date="2021" name="New Phytol.">
        <title>Evolutionary innovations through gain and loss of genes in the ectomycorrhizal Boletales.</title>
        <authorList>
            <person name="Wu G."/>
            <person name="Miyauchi S."/>
            <person name="Morin E."/>
            <person name="Kuo A."/>
            <person name="Drula E."/>
            <person name="Varga T."/>
            <person name="Kohler A."/>
            <person name="Feng B."/>
            <person name="Cao Y."/>
            <person name="Lipzen A."/>
            <person name="Daum C."/>
            <person name="Hundley H."/>
            <person name="Pangilinan J."/>
            <person name="Johnson J."/>
            <person name="Barry K."/>
            <person name="LaButti K."/>
            <person name="Ng V."/>
            <person name="Ahrendt S."/>
            <person name="Min B."/>
            <person name="Choi I.G."/>
            <person name="Park H."/>
            <person name="Plett J.M."/>
            <person name="Magnuson J."/>
            <person name="Spatafora J.W."/>
            <person name="Nagy L.G."/>
            <person name="Henrissat B."/>
            <person name="Grigoriev I.V."/>
            <person name="Yang Z.L."/>
            <person name="Xu J."/>
            <person name="Martin F.M."/>
        </authorList>
    </citation>
    <scope>NUCLEOTIDE SEQUENCE</scope>
    <source>
        <strain evidence="1">KUC20120723A-06</strain>
    </source>
</reference>
<dbReference type="EMBL" id="MU266384">
    <property type="protein sequence ID" value="KAH7926348.1"/>
    <property type="molecule type" value="Genomic_DNA"/>
</dbReference>
<comment type="caution">
    <text evidence="1">The sequence shown here is derived from an EMBL/GenBank/DDBJ whole genome shotgun (WGS) entry which is preliminary data.</text>
</comment>
<dbReference type="Proteomes" id="UP000790709">
    <property type="component" value="Unassembled WGS sequence"/>
</dbReference>
<evidence type="ECO:0000313" key="1">
    <source>
        <dbReference type="EMBL" id="KAH7926348.1"/>
    </source>
</evidence>
<accession>A0ACB8BP55</accession>
<proteinExistence type="predicted"/>
<name>A0ACB8BP55_9AGAM</name>
<sequence length="1438" mass="158686">MGGTRTMSASRHNSNSIKATAGAGVSCKDTLKGDRCRPSRFQETPNFYPPSMFNNASNIDASHSAFSEVHRDQYNTISAVVQGNQTTHTIVHGNQIIHGVSSSLDTLHKATATSAAFDAAQRFPAPVCLPGTRVEILSRISDWLEETGDAHPICWLSGLAGSGKSAIAQSVAEKYAAQNRLAASFFFSRREMERSTTHHFFPTITSHIMTFVPSMKPAVVSALDEDFTLPTKILREQMLKLLLAPLRTLKTQFPSPVLIVVDSLDECDNERLVSEVISLIPQLIRGCPFPLRVLMTSRAEPYLRATFREPDLSVITYLLELHTFDAQEDIRLFLRNSFAVIHSQRQQIMCDVPSPWPSESELEILLKKASGLFIYATTAVNFVGSRRHDPLKQLRFVLANVEDSAFADLDSLYHDAISIPPDHDLTRLILGIIRYASSPLSIIGLTSLLRKLDVDPRLVIPDLSSVLLLSEDPHQPVRIYHASFRDFLSNPQRSKKYFVDGAIYHRLIAELCLELMLNHLKRDVCDLGEPYKLNSEVVDLSERCERSMGEAVRYACRYWAHHLSRVPHESRLNEPLIATLRTFTRSTTLLYWLEALSLLGTFSNVVAMLRDTIQWLRELPEPPADDMDVLSDAERLVLMFFDPISQSALHIYHTALPFTPQSTTLRKLSQRDSTEAIQVRIGLEDKWDACTRTISVGSSVSSVAFSADGRLIASASDEEGVQLWDAVIGTNIANFGPRHKTSCAVRFSLSGSYVAIACENGLVAVWEVLTAQVLIDNDECHNQPVTCLAFSDNGELLASASNDTHIQLWSVTAGRTMHRLDLHRGAVRSVVFSSDNRLLVSGSDDSTIIMWDVDSGHLVRKLEGHSASVTCVVLSKDNMLIASGSDDNSVRTWDVATGMCVCAYSKNHKKGIKSVRFTSDGKNVISICDEVIGYSKTSKRKSFQRIWSAFQFYLKATTRTLMLSTKSAPFVHSRFLEYVTATEGYSDPPTHFGFAERSPSFAFSYGSLIFYAPSLASSSSLLPAFHSFSHDATTVAVSPDGARICSGNAEGTLQIWDPALAMKSWNQLSTDLKTTMTSLTASPDGKFYLVKSLFELLLIDERGTTLKALDVGDIDMQRNEDTCGVFSPDSNAFVYWVSDFLSSPPSHSLRVHSSVTGRRIARFPGLNWIRCATFSANGALVACSHGSGLVSIWDVASGRNIYTITTGSSYVSCIAFSRDTSAIVCGTFDGAVQLWDVQTGQLRTELEGRDCEVTSIIFSPEYFHVVIGHTDGSIDLWSPSSPAATSHELTSDNCAPYDVEFLAFSRDGATVTCRSSDGSVSAWAIPPLVDSERDGATQEQACGLCRIIDASGSDESKSPHLVSWSDEGDVYDCLFRSEFLIRAGGWVFHGKKRILWLPAAFRPLTPTSFAAHRDKLMILNVSHRIMLVELGSAAVVLE</sequence>
<keyword evidence="2" id="KW-1185">Reference proteome</keyword>
<organism evidence="1 2">
    <name type="scientific">Leucogyrophana mollusca</name>
    <dbReference type="NCBI Taxonomy" id="85980"/>
    <lineage>
        <taxon>Eukaryota</taxon>
        <taxon>Fungi</taxon>
        <taxon>Dikarya</taxon>
        <taxon>Basidiomycota</taxon>
        <taxon>Agaricomycotina</taxon>
        <taxon>Agaricomycetes</taxon>
        <taxon>Agaricomycetidae</taxon>
        <taxon>Boletales</taxon>
        <taxon>Boletales incertae sedis</taxon>
        <taxon>Leucogyrophana</taxon>
    </lineage>
</organism>
<evidence type="ECO:0000313" key="2">
    <source>
        <dbReference type="Proteomes" id="UP000790709"/>
    </source>
</evidence>
<protein>
    <submittedName>
        <fullName evidence="1">WD40 repeat-like protein</fullName>
    </submittedName>
</protein>